<gene>
    <name evidence="1" type="ORF">F7D14_08425</name>
</gene>
<dbReference type="KEGG" id="mpar:F7D14_08425"/>
<dbReference type="Proteomes" id="UP000422569">
    <property type="component" value="Chromosome"/>
</dbReference>
<dbReference type="AlphaFoldDB" id="A0A6B8M573"/>
<name>A0A6B8M573_9HYPH</name>
<reference evidence="1 2" key="1">
    <citation type="submission" date="2019-09" db="EMBL/GenBank/DDBJ databases">
        <title>Isolation and complete genome sequencing of Methylocystis species.</title>
        <authorList>
            <person name="Rumah B.L."/>
            <person name="Stead C.E."/>
            <person name="Stevens B.C."/>
            <person name="Minton N.P."/>
            <person name="Grosse-Honebrink A."/>
            <person name="Zhang Y."/>
        </authorList>
    </citation>
    <scope>NUCLEOTIDE SEQUENCE [LARGE SCALE GENOMIC DNA]</scope>
    <source>
        <strain evidence="1 2">BRCS2</strain>
    </source>
</reference>
<keyword evidence="2" id="KW-1185">Reference proteome</keyword>
<evidence type="ECO:0000313" key="2">
    <source>
        <dbReference type="Proteomes" id="UP000422569"/>
    </source>
</evidence>
<protein>
    <submittedName>
        <fullName evidence="1">Uncharacterized protein</fullName>
    </submittedName>
</protein>
<sequence>MFLKTSSIFPLTTSIHAANFSCCIVITRQEFRPAPLRPVGAGDDQPELREFRVARVELAVVIGVEDVEQRLHVGGGRRGSFGEDDFVLLVEEPVIIGFDCGSMSFPFDDVAPLGQQNSICFMAKFPDKPPWDVRASFSMRILEGVMYFTD</sequence>
<dbReference type="EMBL" id="CP044331">
    <property type="protein sequence ID" value="QGM97485.1"/>
    <property type="molecule type" value="Genomic_DNA"/>
</dbReference>
<dbReference type="RefSeq" id="WP_154419817.1">
    <property type="nucleotide sequence ID" value="NZ_CP044331.1"/>
</dbReference>
<evidence type="ECO:0000313" key="1">
    <source>
        <dbReference type="EMBL" id="QGM97485.1"/>
    </source>
</evidence>
<organism evidence="1 2">
    <name type="scientific">Methylocystis parvus</name>
    <dbReference type="NCBI Taxonomy" id="134"/>
    <lineage>
        <taxon>Bacteria</taxon>
        <taxon>Pseudomonadati</taxon>
        <taxon>Pseudomonadota</taxon>
        <taxon>Alphaproteobacteria</taxon>
        <taxon>Hyphomicrobiales</taxon>
        <taxon>Methylocystaceae</taxon>
        <taxon>Methylocystis</taxon>
    </lineage>
</organism>
<accession>A0A6B8M573</accession>
<proteinExistence type="predicted"/>